<dbReference type="EMBL" id="RQIS01000009">
    <property type="protein sequence ID" value="RQH05757.1"/>
    <property type="molecule type" value="Genomic_DNA"/>
</dbReference>
<keyword evidence="2" id="KW-0223">Dioxygenase</keyword>
<gene>
    <name evidence="2" type="ORF">D1Y85_14165</name>
</gene>
<dbReference type="Pfam" id="PF05721">
    <property type="entry name" value="PhyH"/>
    <property type="match status" value="1"/>
</dbReference>
<comment type="cofactor">
    <cofactor evidence="1">
        <name>Fe(2+)</name>
        <dbReference type="ChEBI" id="CHEBI:29033"/>
    </cofactor>
</comment>
<name>A0A3N6NBJ0_9BURK</name>
<dbReference type="Proteomes" id="UP000272778">
    <property type="component" value="Unassembled WGS sequence"/>
</dbReference>
<keyword evidence="2" id="KW-0560">Oxidoreductase</keyword>
<protein>
    <submittedName>
        <fullName evidence="2">Phytanoyl-CoA dioxygenase</fullName>
    </submittedName>
</protein>
<dbReference type="SUPFAM" id="SSF51197">
    <property type="entry name" value="Clavaminate synthase-like"/>
    <property type="match status" value="1"/>
</dbReference>
<dbReference type="Gene3D" id="2.60.120.620">
    <property type="entry name" value="q2cbj1_9rhob like domain"/>
    <property type="match status" value="1"/>
</dbReference>
<evidence type="ECO:0000313" key="3">
    <source>
        <dbReference type="Proteomes" id="UP000272778"/>
    </source>
</evidence>
<sequence>MSGFCESAPLNYLSTMSNLDQHIIRHGITERYASTTEAEFCVEEILTKGYSIIPGSFDAATIARISECSDKAYAKQCETLGGEENLSRINDANIARAPSADFDVFIDVAMDPKVHAVANALLGKNYILYSQNAILNVPSTNHYQFSWHRDLNYQHWTSSRCLALSALLCVDPFDEVTGGTYVLPATHKVEKFPSDRYVLENQLCVHARPGDWILFDSMLFHRTGKNTSTAIRRAVNHIIVPPFMAQQYDFMAMLGEKLKTQEERVFFGQGRRTAASATEWRQIRIDRS</sequence>
<dbReference type="InterPro" id="IPR008775">
    <property type="entry name" value="Phytyl_CoA_dOase-like"/>
</dbReference>
<reference evidence="2 3" key="1">
    <citation type="submission" date="2018-11" db="EMBL/GenBank/DDBJ databases">
        <title>Paraburkholderia sp. DHOA04, isolated from soil.</title>
        <authorList>
            <person name="Gao Z.-H."/>
            <person name="Qiu L.-H."/>
            <person name="Fu J.-C."/>
        </authorList>
    </citation>
    <scope>NUCLEOTIDE SEQUENCE [LARGE SCALE GENOMIC DNA]</scope>
    <source>
        <strain evidence="2 3">DHOA04</strain>
    </source>
</reference>
<dbReference type="GO" id="GO:0016706">
    <property type="term" value="F:2-oxoglutarate-dependent dioxygenase activity"/>
    <property type="evidence" value="ECO:0007669"/>
    <property type="project" value="UniProtKB-ARBA"/>
</dbReference>
<proteinExistence type="predicted"/>
<comment type="caution">
    <text evidence="2">The sequence shown here is derived from an EMBL/GenBank/DDBJ whole genome shotgun (WGS) entry which is preliminary data.</text>
</comment>
<dbReference type="AlphaFoldDB" id="A0A3N6NBJ0"/>
<organism evidence="2 3">
    <name type="scientific">Paraburkholderia dinghuensis</name>
    <dbReference type="NCBI Taxonomy" id="2305225"/>
    <lineage>
        <taxon>Bacteria</taxon>
        <taxon>Pseudomonadati</taxon>
        <taxon>Pseudomonadota</taxon>
        <taxon>Betaproteobacteria</taxon>
        <taxon>Burkholderiales</taxon>
        <taxon>Burkholderiaceae</taxon>
        <taxon>Paraburkholderia</taxon>
    </lineage>
</organism>
<keyword evidence="3" id="KW-1185">Reference proteome</keyword>
<dbReference type="PANTHER" id="PTHR20883">
    <property type="entry name" value="PHYTANOYL-COA DIOXYGENASE DOMAIN CONTAINING 1"/>
    <property type="match status" value="1"/>
</dbReference>
<dbReference type="OrthoDB" id="9796766at2"/>
<dbReference type="GO" id="GO:0005506">
    <property type="term" value="F:iron ion binding"/>
    <property type="evidence" value="ECO:0007669"/>
    <property type="project" value="UniProtKB-ARBA"/>
</dbReference>
<dbReference type="PANTHER" id="PTHR20883:SF48">
    <property type="entry name" value="ECTOINE DIOXYGENASE"/>
    <property type="match status" value="1"/>
</dbReference>
<accession>A0A3N6NBJ0</accession>
<evidence type="ECO:0000256" key="1">
    <source>
        <dbReference type="ARBA" id="ARBA00001954"/>
    </source>
</evidence>
<evidence type="ECO:0000313" key="2">
    <source>
        <dbReference type="EMBL" id="RQH05757.1"/>
    </source>
</evidence>